<protein>
    <recommendedName>
        <fullName evidence="10">Cadherin domain-containing protein</fullName>
    </recommendedName>
</protein>
<dbReference type="GO" id="GO:0005509">
    <property type="term" value="F:calcium ion binding"/>
    <property type="evidence" value="ECO:0007669"/>
    <property type="project" value="UniProtKB-UniRule"/>
</dbReference>
<keyword evidence="7" id="KW-0472">Membrane</keyword>
<dbReference type="GO" id="GO:0016342">
    <property type="term" value="C:catenin complex"/>
    <property type="evidence" value="ECO:0007669"/>
    <property type="project" value="TreeGrafter"/>
</dbReference>
<dbReference type="SUPFAM" id="SSF49313">
    <property type="entry name" value="Cadherin-like"/>
    <property type="match status" value="1"/>
</dbReference>
<organism evidence="11 12">
    <name type="scientific">Ladona fulva</name>
    <name type="common">Scarce chaser dragonfly</name>
    <name type="synonym">Libellula fulva</name>
    <dbReference type="NCBI Taxonomy" id="123851"/>
    <lineage>
        <taxon>Eukaryota</taxon>
        <taxon>Metazoa</taxon>
        <taxon>Ecdysozoa</taxon>
        <taxon>Arthropoda</taxon>
        <taxon>Hexapoda</taxon>
        <taxon>Insecta</taxon>
        <taxon>Pterygota</taxon>
        <taxon>Palaeoptera</taxon>
        <taxon>Odonata</taxon>
        <taxon>Epiprocta</taxon>
        <taxon>Anisoptera</taxon>
        <taxon>Libelluloidea</taxon>
        <taxon>Libellulidae</taxon>
        <taxon>Ladona</taxon>
    </lineage>
</organism>
<dbReference type="InterPro" id="IPR020894">
    <property type="entry name" value="Cadherin_CS"/>
</dbReference>
<keyword evidence="2" id="KW-0812">Transmembrane</keyword>
<evidence type="ECO:0000313" key="11">
    <source>
        <dbReference type="EMBL" id="KAG8223914.1"/>
    </source>
</evidence>
<dbReference type="AlphaFoldDB" id="A0A8K0JWW6"/>
<dbReference type="InterPro" id="IPR002126">
    <property type="entry name" value="Cadherin-like_dom"/>
</dbReference>
<keyword evidence="4" id="KW-0677">Repeat</keyword>
<gene>
    <name evidence="11" type="ORF">J437_LFUL001994</name>
</gene>
<sequence length="209" mass="23009">MIPRGGWGVLSTLLLFALLQQHVSAKPEVSQSTTPEELPVVGDPFSGEIGLSLNFPRGPAKFALNGKRLQLLQPLDRDKDNLSHIIFQLACTVRATQKKRAIPVIVRVSDINDNAPQFIGTPYHTTVSEYSVVPGNDIESSTEKASDTNGPTKVADGYGFFVINLPHQGQITVNRSLDYERTQRYLVTVVASTCIIETDKINLQHLLML</sequence>
<dbReference type="GO" id="GO:0007043">
    <property type="term" value="P:cell-cell junction assembly"/>
    <property type="evidence" value="ECO:0007669"/>
    <property type="project" value="TreeGrafter"/>
</dbReference>
<dbReference type="EMBL" id="KZ308179">
    <property type="protein sequence ID" value="KAG8223914.1"/>
    <property type="molecule type" value="Genomic_DNA"/>
</dbReference>
<reference evidence="11" key="1">
    <citation type="submission" date="2013-04" db="EMBL/GenBank/DDBJ databases">
        <authorList>
            <person name="Qu J."/>
            <person name="Murali S.C."/>
            <person name="Bandaranaike D."/>
            <person name="Bellair M."/>
            <person name="Blankenburg K."/>
            <person name="Chao H."/>
            <person name="Dinh H."/>
            <person name="Doddapaneni H."/>
            <person name="Downs B."/>
            <person name="Dugan-Rocha S."/>
            <person name="Elkadiri S."/>
            <person name="Gnanaolivu R.D."/>
            <person name="Hernandez B."/>
            <person name="Javaid M."/>
            <person name="Jayaseelan J.C."/>
            <person name="Lee S."/>
            <person name="Li M."/>
            <person name="Ming W."/>
            <person name="Munidasa M."/>
            <person name="Muniz J."/>
            <person name="Nguyen L."/>
            <person name="Ongeri F."/>
            <person name="Osuji N."/>
            <person name="Pu L.-L."/>
            <person name="Puazo M."/>
            <person name="Qu C."/>
            <person name="Quiroz J."/>
            <person name="Raj R."/>
            <person name="Weissenberger G."/>
            <person name="Xin Y."/>
            <person name="Zou X."/>
            <person name="Han Y."/>
            <person name="Richards S."/>
            <person name="Worley K."/>
            <person name="Muzny D."/>
            <person name="Gibbs R."/>
        </authorList>
    </citation>
    <scope>NUCLEOTIDE SEQUENCE</scope>
    <source>
        <strain evidence="11">Sampled in the wild</strain>
    </source>
</reference>
<dbReference type="GO" id="GO:0016477">
    <property type="term" value="P:cell migration"/>
    <property type="evidence" value="ECO:0007669"/>
    <property type="project" value="TreeGrafter"/>
</dbReference>
<feature type="chain" id="PRO_5035434567" description="Cadherin domain-containing protein" evidence="9">
    <location>
        <begin position="26"/>
        <end position="209"/>
    </location>
</feature>
<comment type="caution">
    <text evidence="11">The sequence shown here is derived from an EMBL/GenBank/DDBJ whole genome shotgun (WGS) entry which is preliminary data.</text>
</comment>
<dbReference type="PANTHER" id="PTHR24027">
    <property type="entry name" value="CADHERIN-23"/>
    <property type="match status" value="1"/>
</dbReference>
<evidence type="ECO:0000256" key="1">
    <source>
        <dbReference type="ARBA" id="ARBA00004167"/>
    </source>
</evidence>
<accession>A0A8K0JWW6</accession>
<dbReference type="PROSITE" id="PS50268">
    <property type="entry name" value="CADHERIN_2"/>
    <property type="match status" value="1"/>
</dbReference>
<dbReference type="GO" id="GO:0005912">
    <property type="term" value="C:adherens junction"/>
    <property type="evidence" value="ECO:0007669"/>
    <property type="project" value="TreeGrafter"/>
</dbReference>
<dbReference type="Gene3D" id="2.60.40.60">
    <property type="entry name" value="Cadherins"/>
    <property type="match status" value="2"/>
</dbReference>
<evidence type="ECO:0000259" key="10">
    <source>
        <dbReference type="PROSITE" id="PS50268"/>
    </source>
</evidence>
<dbReference type="InterPro" id="IPR015919">
    <property type="entry name" value="Cadherin-like_sf"/>
</dbReference>
<dbReference type="PANTHER" id="PTHR24027:SF422">
    <property type="entry name" value="CADHERIN DOMAIN-CONTAINING PROTEIN"/>
    <property type="match status" value="1"/>
</dbReference>
<keyword evidence="5 8" id="KW-0106">Calcium</keyword>
<dbReference type="OrthoDB" id="6250271at2759"/>
<proteinExistence type="predicted"/>
<evidence type="ECO:0000313" key="12">
    <source>
        <dbReference type="Proteomes" id="UP000792457"/>
    </source>
</evidence>
<evidence type="ECO:0000256" key="3">
    <source>
        <dbReference type="ARBA" id="ARBA00022729"/>
    </source>
</evidence>
<feature type="domain" description="Cadherin" evidence="10">
    <location>
        <begin position="62"/>
        <end position="118"/>
    </location>
</feature>
<evidence type="ECO:0000256" key="5">
    <source>
        <dbReference type="ARBA" id="ARBA00022837"/>
    </source>
</evidence>
<dbReference type="Proteomes" id="UP000792457">
    <property type="component" value="Unassembled WGS sequence"/>
</dbReference>
<name>A0A8K0JWW6_LADFU</name>
<dbReference type="PRINTS" id="PR00205">
    <property type="entry name" value="CADHERIN"/>
</dbReference>
<dbReference type="GO" id="GO:0008013">
    <property type="term" value="F:beta-catenin binding"/>
    <property type="evidence" value="ECO:0007669"/>
    <property type="project" value="TreeGrafter"/>
</dbReference>
<evidence type="ECO:0000256" key="4">
    <source>
        <dbReference type="ARBA" id="ARBA00022737"/>
    </source>
</evidence>
<dbReference type="CDD" id="cd11304">
    <property type="entry name" value="Cadherin_repeat"/>
    <property type="match status" value="1"/>
</dbReference>
<evidence type="ECO:0000256" key="6">
    <source>
        <dbReference type="ARBA" id="ARBA00022989"/>
    </source>
</evidence>
<keyword evidence="6" id="KW-1133">Transmembrane helix</keyword>
<dbReference type="GO" id="GO:0045296">
    <property type="term" value="F:cadherin binding"/>
    <property type="evidence" value="ECO:0007669"/>
    <property type="project" value="TreeGrafter"/>
</dbReference>
<comment type="subcellular location">
    <subcellularLocation>
        <location evidence="1">Membrane</location>
        <topology evidence="1">Single-pass membrane protein</topology>
    </subcellularLocation>
</comment>
<keyword evidence="3 9" id="KW-0732">Signal</keyword>
<keyword evidence="12" id="KW-1185">Reference proteome</keyword>
<reference evidence="11" key="2">
    <citation type="submission" date="2017-10" db="EMBL/GenBank/DDBJ databases">
        <title>Ladona fulva Genome sequencing and assembly.</title>
        <authorList>
            <person name="Murali S."/>
            <person name="Richards S."/>
            <person name="Bandaranaike D."/>
            <person name="Bellair M."/>
            <person name="Blankenburg K."/>
            <person name="Chao H."/>
            <person name="Dinh H."/>
            <person name="Doddapaneni H."/>
            <person name="Dugan-Rocha S."/>
            <person name="Elkadiri S."/>
            <person name="Gnanaolivu R."/>
            <person name="Hernandez B."/>
            <person name="Skinner E."/>
            <person name="Javaid M."/>
            <person name="Lee S."/>
            <person name="Li M."/>
            <person name="Ming W."/>
            <person name="Munidasa M."/>
            <person name="Muniz J."/>
            <person name="Nguyen L."/>
            <person name="Hughes D."/>
            <person name="Osuji N."/>
            <person name="Pu L.-L."/>
            <person name="Puazo M."/>
            <person name="Qu C."/>
            <person name="Quiroz J."/>
            <person name="Raj R."/>
            <person name="Weissenberger G."/>
            <person name="Xin Y."/>
            <person name="Zou X."/>
            <person name="Han Y."/>
            <person name="Worley K."/>
            <person name="Muzny D."/>
            <person name="Gibbs R."/>
        </authorList>
    </citation>
    <scope>NUCLEOTIDE SEQUENCE</scope>
    <source>
        <strain evidence="11">Sampled in the wild</strain>
    </source>
</reference>
<dbReference type="GO" id="GO:0034332">
    <property type="term" value="P:adherens junction organization"/>
    <property type="evidence" value="ECO:0007669"/>
    <property type="project" value="TreeGrafter"/>
</dbReference>
<feature type="signal peptide" evidence="9">
    <location>
        <begin position="1"/>
        <end position="25"/>
    </location>
</feature>
<dbReference type="GO" id="GO:0007156">
    <property type="term" value="P:homophilic cell adhesion via plasma membrane adhesion molecules"/>
    <property type="evidence" value="ECO:0007669"/>
    <property type="project" value="InterPro"/>
</dbReference>
<dbReference type="GO" id="GO:0016339">
    <property type="term" value="P:calcium-dependent cell-cell adhesion via plasma membrane cell adhesion molecules"/>
    <property type="evidence" value="ECO:0007669"/>
    <property type="project" value="TreeGrafter"/>
</dbReference>
<dbReference type="PROSITE" id="PS00232">
    <property type="entry name" value="CADHERIN_1"/>
    <property type="match status" value="1"/>
</dbReference>
<dbReference type="InterPro" id="IPR039808">
    <property type="entry name" value="Cadherin"/>
</dbReference>
<evidence type="ECO:0000256" key="7">
    <source>
        <dbReference type="ARBA" id="ARBA00023136"/>
    </source>
</evidence>
<dbReference type="GO" id="GO:0044331">
    <property type="term" value="P:cell-cell adhesion mediated by cadherin"/>
    <property type="evidence" value="ECO:0007669"/>
    <property type="project" value="TreeGrafter"/>
</dbReference>
<evidence type="ECO:0000256" key="9">
    <source>
        <dbReference type="SAM" id="SignalP"/>
    </source>
</evidence>
<dbReference type="GO" id="GO:0000902">
    <property type="term" value="P:cell morphogenesis"/>
    <property type="evidence" value="ECO:0007669"/>
    <property type="project" value="TreeGrafter"/>
</dbReference>
<evidence type="ECO:0000256" key="8">
    <source>
        <dbReference type="PROSITE-ProRule" id="PRU00043"/>
    </source>
</evidence>
<evidence type="ECO:0000256" key="2">
    <source>
        <dbReference type="ARBA" id="ARBA00022692"/>
    </source>
</evidence>